<name>A0AAD4XPU1_9MAGN</name>
<dbReference type="Proteomes" id="UP001202328">
    <property type="component" value="Unassembled WGS sequence"/>
</dbReference>
<gene>
    <name evidence="1" type="ORF">MKW98_004074</name>
</gene>
<organism evidence="1 2">
    <name type="scientific">Papaver atlanticum</name>
    <dbReference type="NCBI Taxonomy" id="357466"/>
    <lineage>
        <taxon>Eukaryota</taxon>
        <taxon>Viridiplantae</taxon>
        <taxon>Streptophyta</taxon>
        <taxon>Embryophyta</taxon>
        <taxon>Tracheophyta</taxon>
        <taxon>Spermatophyta</taxon>
        <taxon>Magnoliopsida</taxon>
        <taxon>Ranunculales</taxon>
        <taxon>Papaveraceae</taxon>
        <taxon>Papaveroideae</taxon>
        <taxon>Papaver</taxon>
    </lineage>
</organism>
<proteinExistence type="predicted"/>
<keyword evidence="2" id="KW-1185">Reference proteome</keyword>
<evidence type="ECO:0000313" key="1">
    <source>
        <dbReference type="EMBL" id="KAI3929920.1"/>
    </source>
</evidence>
<dbReference type="EMBL" id="JAJJMB010007553">
    <property type="protein sequence ID" value="KAI3929920.1"/>
    <property type="molecule type" value="Genomic_DNA"/>
</dbReference>
<accession>A0AAD4XPU1</accession>
<reference evidence="1" key="1">
    <citation type="submission" date="2022-04" db="EMBL/GenBank/DDBJ databases">
        <title>A functionally conserved STORR gene fusion in Papaver species that diverged 16.8 million years ago.</title>
        <authorList>
            <person name="Catania T."/>
        </authorList>
    </citation>
    <scope>NUCLEOTIDE SEQUENCE</scope>
    <source>
        <strain evidence="1">S-188037</strain>
    </source>
</reference>
<dbReference type="AlphaFoldDB" id="A0AAD4XPU1"/>
<protein>
    <submittedName>
        <fullName evidence="1">Uncharacterized protein</fullName>
    </submittedName>
</protein>
<comment type="caution">
    <text evidence="1">The sequence shown here is derived from an EMBL/GenBank/DDBJ whole genome shotgun (WGS) entry which is preliminary data.</text>
</comment>
<evidence type="ECO:0000313" key="2">
    <source>
        <dbReference type="Proteomes" id="UP001202328"/>
    </source>
</evidence>
<sequence>MDNDYLDNTKKEKKVLYCLKVTLDDIYEKKPTGNFTMAAATSSASSDVGNQTCTLDDLRRAGFLEGDRLSKAELDIRQVMHTLGFRVPNDVLELLDKTVGWGNSGDMIRAREFYTSIRNGRRDPNFNIEKELEKLKGLASALGSKYDIYSEECRNLDREYEAYCQSLVEKLVEQVPNIKDMPGYERLTTYDEKFRIEKALRNRVQKVKQVADCAMHLEIFRREVGPMAEKHAEAYGQLGNVHRILRGVNQFIQILATIKQGRFTVDKDNSGRYDMKRKINKLEILGNVSREVGNVEVSREVGNVEVSREAGNVEVSREAGKRKEVGNVEVSREAGERKEVDRKVVEESLLELLENVSGKALESNAAGTEFMKKWDLIVNDFILCSDYLRSCTG</sequence>